<dbReference type="EC" id="2.7.13.3" evidence="2"/>
<dbReference type="Pfam" id="PF02518">
    <property type="entry name" value="HATPase_c"/>
    <property type="match status" value="1"/>
</dbReference>
<evidence type="ECO:0000256" key="2">
    <source>
        <dbReference type="ARBA" id="ARBA00012438"/>
    </source>
</evidence>
<feature type="transmembrane region" description="Helical" evidence="9">
    <location>
        <begin position="196"/>
        <end position="215"/>
    </location>
</feature>
<feature type="transmembrane region" description="Helical" evidence="9">
    <location>
        <begin position="39"/>
        <end position="57"/>
    </location>
</feature>
<feature type="transmembrane region" description="Helical" evidence="9">
    <location>
        <begin position="227"/>
        <end position="247"/>
    </location>
</feature>
<evidence type="ECO:0000256" key="3">
    <source>
        <dbReference type="ARBA" id="ARBA00022553"/>
    </source>
</evidence>
<keyword evidence="13" id="KW-1185">Reference proteome</keyword>
<evidence type="ECO:0000256" key="1">
    <source>
        <dbReference type="ARBA" id="ARBA00000085"/>
    </source>
</evidence>
<evidence type="ECO:0000313" key="12">
    <source>
        <dbReference type="EMBL" id="MBW0130632.1"/>
    </source>
</evidence>
<feature type="domain" description="Signal transduction histidine kinase subgroup 3 dimerisation and phosphoacceptor" evidence="11">
    <location>
        <begin position="385"/>
        <end position="448"/>
    </location>
</feature>
<evidence type="ECO:0000256" key="7">
    <source>
        <dbReference type="ARBA" id="ARBA00022840"/>
    </source>
</evidence>
<name>A0ABS6UEG1_9PSEU</name>
<dbReference type="PANTHER" id="PTHR24421:SF10">
    <property type="entry name" value="NITRATE_NITRITE SENSOR PROTEIN NARQ"/>
    <property type="match status" value="1"/>
</dbReference>
<dbReference type="InterPro" id="IPR011712">
    <property type="entry name" value="Sig_transdc_His_kin_sub3_dim/P"/>
</dbReference>
<feature type="domain" description="Histidine kinase/HSP90-like ATPase" evidence="10">
    <location>
        <begin position="488"/>
        <end position="571"/>
    </location>
</feature>
<feature type="transmembrane region" description="Helical" evidence="9">
    <location>
        <begin position="119"/>
        <end position="142"/>
    </location>
</feature>
<dbReference type="Pfam" id="PF07730">
    <property type="entry name" value="HisKA_3"/>
    <property type="match status" value="1"/>
</dbReference>
<dbReference type="GO" id="GO:0016301">
    <property type="term" value="F:kinase activity"/>
    <property type="evidence" value="ECO:0007669"/>
    <property type="project" value="UniProtKB-KW"/>
</dbReference>
<dbReference type="RefSeq" id="WP_218593150.1">
    <property type="nucleotide sequence ID" value="NZ_JADQDE010000258.1"/>
</dbReference>
<keyword evidence="3" id="KW-0597">Phosphoprotein</keyword>
<evidence type="ECO:0000259" key="10">
    <source>
        <dbReference type="Pfam" id="PF02518"/>
    </source>
</evidence>
<comment type="caution">
    <text evidence="12">The sequence shown here is derived from an EMBL/GenBank/DDBJ whole genome shotgun (WGS) entry which is preliminary data.</text>
</comment>
<dbReference type="Proteomes" id="UP000694300">
    <property type="component" value="Unassembled WGS sequence"/>
</dbReference>
<dbReference type="CDD" id="cd16917">
    <property type="entry name" value="HATPase_UhpB-NarQ-NarX-like"/>
    <property type="match status" value="1"/>
</dbReference>
<keyword evidence="8" id="KW-0902">Two-component regulatory system</keyword>
<evidence type="ECO:0000256" key="8">
    <source>
        <dbReference type="ARBA" id="ARBA00023012"/>
    </source>
</evidence>
<feature type="transmembrane region" description="Helical" evidence="9">
    <location>
        <begin position="87"/>
        <end position="107"/>
    </location>
</feature>
<reference evidence="12 13" key="1">
    <citation type="submission" date="2020-11" db="EMBL/GenBank/DDBJ databases">
        <title>Pseudonocardia abyssalis sp. nov. and Pseudonocardia oceani sp. nov., description and phylogenomic analysis of two novel actinomycetes isolated from the deep Southern Ocean.</title>
        <authorList>
            <person name="Parra J."/>
        </authorList>
    </citation>
    <scope>NUCLEOTIDE SEQUENCE [LARGE SCALE GENOMIC DNA]</scope>
    <source>
        <strain evidence="13">KRD185</strain>
    </source>
</reference>
<evidence type="ECO:0000259" key="11">
    <source>
        <dbReference type="Pfam" id="PF07730"/>
    </source>
</evidence>
<accession>A0ABS6UEG1</accession>
<keyword evidence="9" id="KW-0812">Transmembrane</keyword>
<evidence type="ECO:0000313" key="13">
    <source>
        <dbReference type="Proteomes" id="UP000694300"/>
    </source>
</evidence>
<proteinExistence type="predicted"/>
<organism evidence="12 13">
    <name type="scientific">Pseudonocardia oceani</name>
    <dbReference type="NCBI Taxonomy" id="2792013"/>
    <lineage>
        <taxon>Bacteria</taxon>
        <taxon>Bacillati</taxon>
        <taxon>Actinomycetota</taxon>
        <taxon>Actinomycetes</taxon>
        <taxon>Pseudonocardiales</taxon>
        <taxon>Pseudonocardiaceae</taxon>
        <taxon>Pseudonocardia</taxon>
    </lineage>
</organism>
<dbReference type="PANTHER" id="PTHR24421">
    <property type="entry name" value="NITRATE/NITRITE SENSOR PROTEIN NARX-RELATED"/>
    <property type="match status" value="1"/>
</dbReference>
<keyword evidence="7" id="KW-0067">ATP-binding</keyword>
<dbReference type="EMBL" id="JADQDF010000001">
    <property type="protein sequence ID" value="MBW0130632.1"/>
    <property type="molecule type" value="Genomic_DNA"/>
</dbReference>
<feature type="transmembrane region" description="Helical" evidence="9">
    <location>
        <begin position="162"/>
        <end position="184"/>
    </location>
</feature>
<keyword evidence="6 12" id="KW-0418">Kinase</keyword>
<evidence type="ECO:0000256" key="5">
    <source>
        <dbReference type="ARBA" id="ARBA00022741"/>
    </source>
</evidence>
<comment type="catalytic activity">
    <reaction evidence="1">
        <text>ATP + protein L-histidine = ADP + protein N-phospho-L-histidine.</text>
        <dbReference type="EC" id="2.7.13.3"/>
    </reaction>
</comment>
<keyword evidence="9" id="KW-1133">Transmembrane helix</keyword>
<keyword evidence="4" id="KW-0808">Transferase</keyword>
<sequence>MIPPLQVALAQLAAVWVAGVAIVVALVREGPLGGVALAYGFPLVAALYAGAGLLAWWRRPANRLGPLLVVGGAAFLCVSLANTDVPALIAVGTVTATVPVAVVVHLLHTFPGGRLRGRASTAAVLAIYVVALVLQIPIWAFTPEPPPFDVVLVSPRPDLAAAGAYVQQVCGAVVVLVTVGLLVRRLSEYGLGQRRVLAPVLAYGVLAVLAIPLGGRLLRQLGLGDDAVWIQLGLLAGVPVVFAAVVLRGGFAPTRELSAFVTSVTSSSGSRDELEQAVATTLGDPSATLLHRSPDHSGYLDTTGTVVALPALDEDRAAVSIAVGDRPVGAVVYDSRLNDDSEAVAAVGRVAAIALDRQRLADEVSESRRALREASSRLLSAADRERRRIARDLHDGLQVSLVRLSMQAHQLAQEPLGAESPAVVARMAADVDEAAAALRGLVNGVMPAPLVERGLAAAVQELAHNLPVRIQLDVDGVPARLPAPVESTAYFVVAEALTNVIKHAGARNVAVSLRTDGSALVIEVVDDGRGGTSEGGSGSGLRGLRDRLDVLGGTLTVADGAPGTRLRATLPCA</sequence>
<dbReference type="InterPro" id="IPR003594">
    <property type="entry name" value="HATPase_dom"/>
</dbReference>
<evidence type="ECO:0000256" key="4">
    <source>
        <dbReference type="ARBA" id="ARBA00022679"/>
    </source>
</evidence>
<feature type="transmembrane region" description="Helical" evidence="9">
    <location>
        <begin position="7"/>
        <end position="27"/>
    </location>
</feature>
<evidence type="ECO:0000256" key="9">
    <source>
        <dbReference type="SAM" id="Phobius"/>
    </source>
</evidence>
<feature type="transmembrane region" description="Helical" evidence="9">
    <location>
        <begin position="64"/>
        <end position="81"/>
    </location>
</feature>
<keyword evidence="9" id="KW-0472">Membrane</keyword>
<dbReference type="InterPro" id="IPR050482">
    <property type="entry name" value="Sensor_HK_TwoCompSys"/>
</dbReference>
<evidence type="ECO:0000256" key="6">
    <source>
        <dbReference type="ARBA" id="ARBA00022777"/>
    </source>
</evidence>
<gene>
    <name evidence="12" type="ORF">I4I82_23600</name>
</gene>
<protein>
    <recommendedName>
        <fullName evidence="2">histidine kinase</fullName>
        <ecNumber evidence="2">2.7.13.3</ecNumber>
    </recommendedName>
</protein>
<keyword evidence="5" id="KW-0547">Nucleotide-binding</keyword>